<evidence type="ECO:0000313" key="1">
    <source>
        <dbReference type="EMBL" id="KAJ8109541.1"/>
    </source>
</evidence>
<name>A0ACC2I2P7_9PLEO</name>
<dbReference type="EMBL" id="JAPHNI010000602">
    <property type="protein sequence ID" value="KAJ8109541.1"/>
    <property type="molecule type" value="Genomic_DNA"/>
</dbReference>
<proteinExistence type="predicted"/>
<organism evidence="1 2">
    <name type="scientific">Boeremia exigua</name>
    <dbReference type="NCBI Taxonomy" id="749465"/>
    <lineage>
        <taxon>Eukaryota</taxon>
        <taxon>Fungi</taxon>
        <taxon>Dikarya</taxon>
        <taxon>Ascomycota</taxon>
        <taxon>Pezizomycotina</taxon>
        <taxon>Dothideomycetes</taxon>
        <taxon>Pleosporomycetidae</taxon>
        <taxon>Pleosporales</taxon>
        <taxon>Pleosporineae</taxon>
        <taxon>Didymellaceae</taxon>
        <taxon>Boeremia</taxon>
    </lineage>
</organism>
<sequence>MMEAFNDAYKWFYESLPPTEQRRYVRAVSPAELLAALEQVKTHAKQRQKKRISESISRIGKVVQNFEKYFKAVDIIIQAHPEYAALVWGAMRFLLQLASNFSAFYDKLIITLERLAAETSQYEGIELEVKIESNARLRNHLEKVYVQLFQFFHTAARVFLSNHKLKSTLSVLSDLVWKSFDDRFGDILERICSYRDLIKLELALVHVKASNNADKIAQEESRLARLERLQAEKARQQADEAAAMTAEVRGLVNQQRKDQLVHRITKWLSAPHFAEAPSHAQSLREDGTTRWIFDRAEFRKWKENEWCMRPGIDDTIVGEMYSGYTARNPGSGKTVLAASVLQEMQSQMSSSPHRTHEICYYFFGSETMEPSTSSDAYRALLTQIVHHYRNDADLLDKFSFALQNPCSTGSASASSGELEALFKLCFQYLPAYLILDGIDDCSDVSCLLQDLLWISSNTVTKVLLLGRANVLNMSRHIPQDYKFAMPQSALSKDIGVYLTSQMTDLVEEELLHGEVETEKLVDCLVQGADGMFLWATLMIKYLHSPALTPWERMQTIREVILPEGLDQMYRRISNLIIKSGKTQLHLARRIMTWALCCVEPLPIEVLHDALTYSNSRLQGHKYQDFRETISVICGGLLECYSPRENQNKESGLMVRYIHLSVKEHFLPGPFTTDPHHDLGLSLSSEPAAHLELAEQCMEYIRYFKPSMDNGKPVFGEVRPSRFAAYASRNWCQHITKAFAGKSIFIDGYQRESPEITKFEDTAISVLKTTAEFVEDSVALQCWIDMYFSHAEENRLIGNETRRLAFCTDLQRHLRTCPQAARLKKPLQDLVQILQDWDADILRLVKEWGTRLAKTPALVWNEVPAFLGSRYLRSSLNTRVMSLGHSPQKRPDSSSKALCTISRTAALNQNTAVLTIWPSRAYEESWEDIATYLCHYRKKEAEVSHGWVARYELWRHDDGRQKIMDTSIQLCATEVSLLLRQSSRIKNDDGWGLSFPLAIGAGLQSFVVLRTLYRCYSAEDGPLGCIQSVVIPMDCHKELRSRWVPTFQTLPGDWYSYKFSFGLDDRFPLFTEELRISKSCTLFGGTMGEMATSHAGRIHASVQSRLSTSVFEVEEKGVLTARLQSAIQNEVPVTSATFHPVQQCVAMSLGRSIEIWQFGSSKSSLGLLSRSNAFKSNRQNCGICRSWSVIPLPGDLRCDTSPSLGPKQIAWQQRNDEGRADSKILQSKIAPSMSLRPGQIIQGPALISTINDSSTSLLSSSSGTAVTVDLSSVRTQYQTSTSLFEITSLPEWAGIQHTSPAIIIPVKDRMSITVVLNKDAEDEYGLSNPPDTRLPLVITRDISAIQRLTPNSTLSLSETRHKAVQSGIMSEYNEPGATGKRKRA</sequence>
<dbReference type="Proteomes" id="UP001153331">
    <property type="component" value="Unassembled WGS sequence"/>
</dbReference>
<keyword evidence="2" id="KW-1185">Reference proteome</keyword>
<gene>
    <name evidence="1" type="ORF">OPT61_g7388</name>
</gene>
<accession>A0ACC2I2P7</accession>
<reference evidence="1" key="1">
    <citation type="submission" date="2022-11" db="EMBL/GenBank/DDBJ databases">
        <title>Genome Sequence of Boeremia exigua.</title>
        <authorList>
            <person name="Buettner E."/>
        </authorList>
    </citation>
    <scope>NUCLEOTIDE SEQUENCE</scope>
    <source>
        <strain evidence="1">CU02</strain>
    </source>
</reference>
<protein>
    <submittedName>
        <fullName evidence="1">Uncharacterized protein</fullName>
    </submittedName>
</protein>
<comment type="caution">
    <text evidence="1">The sequence shown here is derived from an EMBL/GenBank/DDBJ whole genome shotgun (WGS) entry which is preliminary data.</text>
</comment>
<evidence type="ECO:0000313" key="2">
    <source>
        <dbReference type="Proteomes" id="UP001153331"/>
    </source>
</evidence>